<sequence length="759" mass="85971">MPSKSLNKKAPSSVILTKGISKRRLSVSKQAGSTKDGDDLTETGDADTEDWMHSKTLVKPDDQLYLTETELKEEFTRILTANNPHAPQNIVRFNFKERQYKPISTVDQLAVHFTLDGNIIHKDTDEARRQLTRMNVPDAVVPETAVNEEDKSTPEGNESVEGDSAKENFEVVTPEEPVASPAKGKLTNQFNFSERASQTYNNPMRDAGTMTEPPPKVRFSSNVSQWEIFDAYIEDFEKQQEKKEKEKKGYSGKKEEQVKKKLTNIESTTDDISSVSKAAMIIERMVNQNTYDDIAQDFKYWEDGSDEFRDLEGTLLPLWKFSFDKAKHLTVTSLCWNPKYKDLFAVSFGSYDFGNQYNGMILLYSLKNPSYPKYYTSTDCGVMCLDIHPVYCYMLCAGLYDGSVAVYNFCNREPLLQRCTAKNGKHLGPVWEVRWQKDNLEGNALFYSISSDGRIVEWIIVKNELLPQEIIKMPLPDGPAEGPDGTKLILYGCGTTFDFHREINYLYIVGTEEGHVHSCSKAYSTEVMSTIKAHHMSVYKIAWNKYHPKIFITCSADWTVKIWEHGLQTKNALFTFDLNSSVGDVAWAPYSSTVFAAVTDTGKVFVYDLSLNKYDHLCSQVIVQKKRTKLTHIAFNNEDPVIIVGDDRGDVTCLKLSPNLRKLPKQPDKEDKEQGGSKPAPYTKMQKNAEKKVIFTIHIMLPATAILLCDTCNKMFCIIEAVDDITFCKILYSRGKAITNYSSIFTAIDITLHTTGNFT</sequence>
<dbReference type="Gene3D" id="2.130.10.10">
    <property type="entry name" value="YVTN repeat-like/Quinoprotein amine dehydrogenase"/>
    <property type="match status" value="2"/>
</dbReference>
<feature type="region of interest" description="Disordered" evidence="12">
    <location>
        <begin position="661"/>
        <end position="683"/>
    </location>
</feature>
<dbReference type="GO" id="GO:0045503">
    <property type="term" value="F:dynein light chain binding"/>
    <property type="evidence" value="ECO:0007669"/>
    <property type="project" value="TreeGrafter"/>
</dbReference>
<dbReference type="GO" id="GO:0036157">
    <property type="term" value="C:outer dynein arm"/>
    <property type="evidence" value="ECO:0007669"/>
    <property type="project" value="TreeGrafter"/>
</dbReference>
<comment type="similarity">
    <text evidence="2">Belongs to the dynein intermediate chain family.</text>
</comment>
<keyword evidence="6" id="KW-0677">Repeat</keyword>
<evidence type="ECO:0000313" key="14">
    <source>
        <dbReference type="Proteomes" id="UP001162480"/>
    </source>
</evidence>
<evidence type="ECO:0000256" key="11">
    <source>
        <dbReference type="PROSITE-ProRule" id="PRU00221"/>
    </source>
</evidence>
<keyword evidence="14" id="KW-1185">Reference proteome</keyword>
<dbReference type="PROSITE" id="PS50082">
    <property type="entry name" value="WD_REPEATS_2"/>
    <property type="match status" value="1"/>
</dbReference>
<dbReference type="GO" id="GO:0045504">
    <property type="term" value="F:dynein heavy chain binding"/>
    <property type="evidence" value="ECO:0007669"/>
    <property type="project" value="TreeGrafter"/>
</dbReference>
<keyword evidence="8" id="KW-0505">Motor protein</keyword>
<dbReference type="Pfam" id="PF00400">
    <property type="entry name" value="WD40"/>
    <property type="match status" value="1"/>
</dbReference>
<evidence type="ECO:0000256" key="9">
    <source>
        <dbReference type="ARBA" id="ARBA00023212"/>
    </source>
</evidence>
<evidence type="ECO:0000256" key="2">
    <source>
        <dbReference type="ARBA" id="ARBA00011059"/>
    </source>
</evidence>
<evidence type="ECO:0000313" key="13">
    <source>
        <dbReference type="EMBL" id="CAI9718389.1"/>
    </source>
</evidence>
<dbReference type="SMART" id="SM00320">
    <property type="entry name" value="WD40"/>
    <property type="match status" value="4"/>
</dbReference>
<dbReference type="EMBL" id="OX597815">
    <property type="protein sequence ID" value="CAI9718389.1"/>
    <property type="molecule type" value="Genomic_DNA"/>
</dbReference>
<evidence type="ECO:0000256" key="1">
    <source>
        <dbReference type="ARBA" id="ARBA00004430"/>
    </source>
</evidence>
<keyword evidence="10" id="KW-0966">Cell projection</keyword>
<protein>
    <submittedName>
        <fullName evidence="13">Dynein intermediate chain 2, ciliary-like isoform X3</fullName>
    </submittedName>
</protein>
<keyword evidence="4 11" id="KW-0853">WD repeat</keyword>
<organism evidence="13 14">
    <name type="scientific">Octopus vulgaris</name>
    <name type="common">Common octopus</name>
    <dbReference type="NCBI Taxonomy" id="6645"/>
    <lineage>
        <taxon>Eukaryota</taxon>
        <taxon>Metazoa</taxon>
        <taxon>Spiralia</taxon>
        <taxon>Lophotrochozoa</taxon>
        <taxon>Mollusca</taxon>
        <taxon>Cephalopoda</taxon>
        <taxon>Coleoidea</taxon>
        <taxon>Octopodiformes</taxon>
        <taxon>Octopoda</taxon>
        <taxon>Incirrata</taxon>
        <taxon>Octopodidae</taxon>
        <taxon>Octopus</taxon>
    </lineage>
</organism>
<accession>A0AA36ALV4</accession>
<dbReference type="InterPro" id="IPR001680">
    <property type="entry name" value="WD40_rpt"/>
</dbReference>
<dbReference type="PANTHER" id="PTHR12442:SF11">
    <property type="entry name" value="DYNEIN AXONEMAL INTERMEDIATE CHAIN 1"/>
    <property type="match status" value="1"/>
</dbReference>
<feature type="compositionally biased region" description="Basic and acidic residues" evidence="12">
    <location>
        <begin position="665"/>
        <end position="675"/>
    </location>
</feature>
<dbReference type="GO" id="GO:0036158">
    <property type="term" value="P:outer dynein arm assembly"/>
    <property type="evidence" value="ECO:0007669"/>
    <property type="project" value="TreeGrafter"/>
</dbReference>
<dbReference type="GO" id="GO:0005874">
    <property type="term" value="C:microtubule"/>
    <property type="evidence" value="ECO:0007669"/>
    <property type="project" value="UniProtKB-KW"/>
</dbReference>
<gene>
    <name evidence="13" type="ORF">OCTVUL_1B000103</name>
</gene>
<dbReference type="InterPro" id="IPR036322">
    <property type="entry name" value="WD40_repeat_dom_sf"/>
</dbReference>
<dbReference type="FunFam" id="2.130.10.10:FF:000251">
    <property type="entry name" value="Dynein axonemal intermediate chain 1"/>
    <property type="match status" value="1"/>
</dbReference>
<reference evidence="13" key="1">
    <citation type="submission" date="2023-08" db="EMBL/GenBank/DDBJ databases">
        <authorList>
            <person name="Alioto T."/>
            <person name="Alioto T."/>
            <person name="Gomez Garrido J."/>
        </authorList>
    </citation>
    <scope>NUCLEOTIDE SEQUENCE</scope>
</reference>
<evidence type="ECO:0000256" key="5">
    <source>
        <dbReference type="ARBA" id="ARBA00022701"/>
    </source>
</evidence>
<dbReference type="GO" id="GO:0003341">
    <property type="term" value="P:cilium movement"/>
    <property type="evidence" value="ECO:0007669"/>
    <property type="project" value="TreeGrafter"/>
</dbReference>
<keyword evidence="7" id="KW-0243">Dynein</keyword>
<keyword evidence="5" id="KW-0493">Microtubule</keyword>
<dbReference type="InterPro" id="IPR050687">
    <property type="entry name" value="Dynein_IC"/>
</dbReference>
<evidence type="ECO:0000256" key="12">
    <source>
        <dbReference type="SAM" id="MobiDB-lite"/>
    </source>
</evidence>
<evidence type="ECO:0000256" key="10">
    <source>
        <dbReference type="ARBA" id="ARBA00023273"/>
    </source>
</evidence>
<evidence type="ECO:0000256" key="7">
    <source>
        <dbReference type="ARBA" id="ARBA00023017"/>
    </source>
</evidence>
<keyword evidence="9" id="KW-0206">Cytoskeleton</keyword>
<evidence type="ECO:0000256" key="3">
    <source>
        <dbReference type="ARBA" id="ARBA00022490"/>
    </source>
</evidence>
<evidence type="ECO:0000256" key="8">
    <source>
        <dbReference type="ARBA" id="ARBA00023175"/>
    </source>
</evidence>
<dbReference type="Proteomes" id="UP001162480">
    <property type="component" value="Chromosome 2"/>
</dbReference>
<dbReference type="SUPFAM" id="SSF50978">
    <property type="entry name" value="WD40 repeat-like"/>
    <property type="match status" value="1"/>
</dbReference>
<comment type="subcellular location">
    <subcellularLocation>
        <location evidence="1">Cytoplasm</location>
        <location evidence="1">Cytoskeleton</location>
        <location evidence="1">Cilium axoneme</location>
    </subcellularLocation>
</comment>
<name>A0AA36ALV4_OCTVU</name>
<dbReference type="AlphaFoldDB" id="A0AA36ALV4"/>
<dbReference type="PANTHER" id="PTHR12442">
    <property type="entry name" value="DYNEIN INTERMEDIATE CHAIN"/>
    <property type="match status" value="1"/>
</dbReference>
<feature type="region of interest" description="Disordered" evidence="12">
    <location>
        <begin position="25"/>
        <end position="47"/>
    </location>
</feature>
<feature type="region of interest" description="Disordered" evidence="12">
    <location>
        <begin position="143"/>
        <end position="166"/>
    </location>
</feature>
<feature type="repeat" description="WD" evidence="11">
    <location>
        <begin position="531"/>
        <end position="564"/>
    </location>
</feature>
<keyword evidence="3" id="KW-0963">Cytoplasm</keyword>
<dbReference type="InterPro" id="IPR015943">
    <property type="entry name" value="WD40/YVTN_repeat-like_dom_sf"/>
</dbReference>
<evidence type="ECO:0000256" key="6">
    <source>
        <dbReference type="ARBA" id="ARBA00022737"/>
    </source>
</evidence>
<proteinExistence type="inferred from homology"/>
<evidence type="ECO:0000256" key="4">
    <source>
        <dbReference type="ARBA" id="ARBA00022574"/>
    </source>
</evidence>